<evidence type="ECO:0000313" key="1">
    <source>
        <dbReference type="EMBL" id="KAJ5403514.1"/>
    </source>
</evidence>
<dbReference type="RefSeq" id="XP_056490756.1">
    <property type="nucleotide sequence ID" value="XM_056628022.1"/>
</dbReference>
<sequence>MENDFVRSCAEYIQEAYRQSDLDNFVGGTVDAYDIFAAGIVIFCLRDKCTEIYQDQRIVNQCTTLLTLLGERFSGLKGFRRTLWDLSNAVVPGNSTHESLIADLPPIIPDGIRALIFSVL</sequence>
<organism evidence="1 2">
    <name type="scientific">Penicillium cosmopolitanum</name>
    <dbReference type="NCBI Taxonomy" id="1131564"/>
    <lineage>
        <taxon>Eukaryota</taxon>
        <taxon>Fungi</taxon>
        <taxon>Dikarya</taxon>
        <taxon>Ascomycota</taxon>
        <taxon>Pezizomycotina</taxon>
        <taxon>Eurotiomycetes</taxon>
        <taxon>Eurotiomycetidae</taxon>
        <taxon>Eurotiales</taxon>
        <taxon>Aspergillaceae</taxon>
        <taxon>Penicillium</taxon>
    </lineage>
</organism>
<proteinExistence type="predicted"/>
<dbReference type="EMBL" id="JAPZBU010000005">
    <property type="protein sequence ID" value="KAJ5403514.1"/>
    <property type="molecule type" value="Genomic_DNA"/>
</dbReference>
<dbReference type="AlphaFoldDB" id="A0A9X0BBF9"/>
<reference evidence="1" key="1">
    <citation type="submission" date="2022-12" db="EMBL/GenBank/DDBJ databases">
        <authorList>
            <person name="Petersen C."/>
        </authorList>
    </citation>
    <scope>NUCLEOTIDE SEQUENCE</scope>
    <source>
        <strain evidence="1">IBT 29677</strain>
    </source>
</reference>
<dbReference type="GeneID" id="81367002"/>
<dbReference type="OrthoDB" id="298012at2759"/>
<name>A0A9X0BBF9_9EURO</name>
<accession>A0A9X0BBF9</accession>
<dbReference type="Proteomes" id="UP001147747">
    <property type="component" value="Unassembled WGS sequence"/>
</dbReference>
<comment type="caution">
    <text evidence="1">The sequence shown here is derived from an EMBL/GenBank/DDBJ whole genome shotgun (WGS) entry which is preliminary data.</text>
</comment>
<protein>
    <submittedName>
        <fullName evidence="1">Uncharacterized protein</fullName>
    </submittedName>
</protein>
<keyword evidence="2" id="KW-1185">Reference proteome</keyword>
<evidence type="ECO:0000313" key="2">
    <source>
        <dbReference type="Proteomes" id="UP001147747"/>
    </source>
</evidence>
<gene>
    <name evidence="1" type="ORF">N7509_003385</name>
</gene>
<reference evidence="1" key="2">
    <citation type="journal article" date="2023" name="IMA Fungus">
        <title>Comparative genomic study of the Penicillium genus elucidates a diverse pangenome and 15 lateral gene transfer events.</title>
        <authorList>
            <person name="Petersen C."/>
            <person name="Sorensen T."/>
            <person name="Nielsen M.R."/>
            <person name="Sondergaard T.E."/>
            <person name="Sorensen J.L."/>
            <person name="Fitzpatrick D.A."/>
            <person name="Frisvad J.C."/>
            <person name="Nielsen K.L."/>
        </authorList>
    </citation>
    <scope>NUCLEOTIDE SEQUENCE</scope>
    <source>
        <strain evidence="1">IBT 29677</strain>
    </source>
</reference>